<feature type="domain" description="Helix-turn-helix" evidence="1">
    <location>
        <begin position="62"/>
        <end position="108"/>
    </location>
</feature>
<gene>
    <name evidence="2" type="ORF">FR943_12925</name>
</gene>
<reference evidence="2 3" key="1">
    <citation type="journal article" date="2021" name="Sci. Rep.">
        <title>Phenotypic and genomic hallmarks of a novel, potentially pathogenic rapidly growing Mycobacterium species related to the Mycobacterium fortuitum complex.</title>
        <authorList>
            <person name="Gharbi R."/>
            <person name="Khanna V."/>
            <person name="Frigui W."/>
            <person name="Mhenni B."/>
            <person name="Brosch R."/>
            <person name="Mardassi H."/>
        </authorList>
    </citation>
    <scope>NUCLEOTIDE SEQUENCE [LARGE SCALE GENOMIC DNA]</scope>
    <source>
        <strain evidence="2 3">TNTM28</strain>
    </source>
</reference>
<proteinExistence type="predicted"/>
<evidence type="ECO:0000313" key="2">
    <source>
        <dbReference type="EMBL" id="MBU9764746.1"/>
    </source>
</evidence>
<dbReference type="Proteomes" id="UP000812982">
    <property type="component" value="Unassembled WGS sequence"/>
</dbReference>
<organism evidence="2 3">
    <name type="scientific">[Mycobacterium] fortunisiensis</name>
    <dbReference type="NCBI Taxonomy" id="2600579"/>
    <lineage>
        <taxon>Bacteria</taxon>
        <taxon>Bacillati</taxon>
        <taxon>Actinomycetota</taxon>
        <taxon>Actinomycetes</taxon>
        <taxon>Mycobacteriales</taxon>
        <taxon>Mycobacteriaceae</taxon>
        <taxon>Mycolicibacterium</taxon>
    </lineage>
</organism>
<evidence type="ECO:0000313" key="3">
    <source>
        <dbReference type="Proteomes" id="UP000812982"/>
    </source>
</evidence>
<sequence length="110" mass="12305">MEITDSQARLIRDVVAEVMLNRQRLGAPIPERVRDLLRYVSCRGHETDAAATQSDQDPDDLISTEQAAEILGCSPRHARRLTADLDGHRVAGRWTYSRTVVTEYAQGRAS</sequence>
<dbReference type="EMBL" id="VOMB01000016">
    <property type="protein sequence ID" value="MBU9764746.1"/>
    <property type="molecule type" value="Genomic_DNA"/>
</dbReference>
<dbReference type="Pfam" id="PF12728">
    <property type="entry name" value="HTH_17"/>
    <property type="match status" value="1"/>
</dbReference>
<evidence type="ECO:0000259" key="1">
    <source>
        <dbReference type="Pfam" id="PF12728"/>
    </source>
</evidence>
<protein>
    <submittedName>
        <fullName evidence="2">Helix-turn-helix domain-containing protein</fullName>
    </submittedName>
</protein>
<accession>A0ABS6KMF5</accession>
<dbReference type="InterPro" id="IPR041657">
    <property type="entry name" value="HTH_17"/>
</dbReference>
<comment type="caution">
    <text evidence="2">The sequence shown here is derived from an EMBL/GenBank/DDBJ whole genome shotgun (WGS) entry which is preliminary data.</text>
</comment>
<dbReference type="RefSeq" id="WP_217157555.1">
    <property type="nucleotide sequence ID" value="NZ_VOMB01000016.1"/>
</dbReference>
<keyword evidence="3" id="KW-1185">Reference proteome</keyword>
<name>A0ABS6KMF5_9MYCO</name>